<dbReference type="Proteomes" id="UP000663760">
    <property type="component" value="Chromosome 3"/>
</dbReference>
<dbReference type="AlphaFoldDB" id="A0A7I8K7A9"/>
<evidence type="ECO:0000313" key="3">
    <source>
        <dbReference type="Proteomes" id="UP000663760"/>
    </source>
</evidence>
<accession>A0A7I8K7A9</accession>
<gene>
    <name evidence="1" type="ORF">SI7747_03003974</name>
    <name evidence="2" type="ORF">SI8410_03004306</name>
</gene>
<evidence type="ECO:0000313" key="1">
    <source>
        <dbReference type="EMBL" id="CAA2617812.1"/>
    </source>
</evidence>
<reference evidence="2" key="1">
    <citation type="submission" date="2020-02" db="EMBL/GenBank/DDBJ databases">
        <authorList>
            <person name="Scholz U."/>
            <person name="Mascher M."/>
            <person name="Fiebig A."/>
        </authorList>
    </citation>
    <scope>NUCLEOTIDE SEQUENCE</scope>
</reference>
<keyword evidence="3" id="KW-1185">Reference proteome</keyword>
<organism evidence="2 3">
    <name type="scientific">Spirodela intermedia</name>
    <name type="common">Intermediate duckweed</name>
    <dbReference type="NCBI Taxonomy" id="51605"/>
    <lineage>
        <taxon>Eukaryota</taxon>
        <taxon>Viridiplantae</taxon>
        <taxon>Streptophyta</taxon>
        <taxon>Embryophyta</taxon>
        <taxon>Tracheophyta</taxon>
        <taxon>Spermatophyta</taxon>
        <taxon>Magnoliopsida</taxon>
        <taxon>Liliopsida</taxon>
        <taxon>Araceae</taxon>
        <taxon>Lemnoideae</taxon>
        <taxon>Spirodela</taxon>
    </lineage>
</organism>
<protein>
    <submittedName>
        <fullName evidence="2">Uncharacterized protein</fullName>
    </submittedName>
</protein>
<sequence>MSAQETLFRHCGTASTAAFALITVSNPSPARDRTDTMAQAGCGGCRGGVSYLDEAVVEEEPEGGGDGDECLPELGLHHPPHDVLHVGACVGVVVPPKLRRSRH</sequence>
<proteinExistence type="predicted"/>
<dbReference type="OrthoDB" id="804694at2759"/>
<evidence type="ECO:0000313" key="2">
    <source>
        <dbReference type="EMBL" id="CAA7393576.1"/>
    </source>
</evidence>
<name>A0A7I8K7A9_SPIIN</name>
<dbReference type="EMBL" id="LR743590">
    <property type="protein sequence ID" value="CAA2617812.1"/>
    <property type="molecule type" value="Genomic_DNA"/>
</dbReference>
<dbReference type="EMBL" id="LR746266">
    <property type="protein sequence ID" value="CAA7393576.1"/>
    <property type="molecule type" value="Genomic_DNA"/>
</dbReference>